<dbReference type="PANTHER" id="PTHR30203">
    <property type="entry name" value="OUTER MEMBRANE CATION EFFLUX PROTEIN"/>
    <property type="match status" value="1"/>
</dbReference>
<dbReference type="Proteomes" id="UP000237968">
    <property type="component" value="Unassembled WGS sequence"/>
</dbReference>
<evidence type="ECO:0000313" key="2">
    <source>
        <dbReference type="EMBL" id="PRP90644.1"/>
    </source>
</evidence>
<comment type="similarity">
    <text evidence="1">Belongs to the outer membrane factor (OMF) (TC 1.B.17) family.</text>
</comment>
<dbReference type="InterPro" id="IPR003423">
    <property type="entry name" value="OMP_efflux"/>
</dbReference>
<protein>
    <submittedName>
        <fullName evidence="2">Outer membrane efflux protein BepC</fullName>
    </submittedName>
</protein>
<dbReference type="EMBL" id="PVNK01000275">
    <property type="protein sequence ID" value="PRP90644.1"/>
    <property type="molecule type" value="Genomic_DNA"/>
</dbReference>
<dbReference type="InterPro" id="IPR010131">
    <property type="entry name" value="MdtP/NodT-like"/>
</dbReference>
<evidence type="ECO:0000256" key="1">
    <source>
        <dbReference type="ARBA" id="ARBA00007613"/>
    </source>
</evidence>
<sequence length="459" mass="49355">MLCLACVARGERELRAELDRAGDTLAAVEVGADAPSGAGWAETEQPSFDGTPEAYVAHALAHDHELRATWERWRAASHRVARERRLPMPTVSYSVFVAPVETRVGPQRQRLGVRQHFPWPGALLAGADAATAAARVEQHEFEAAALEVRARVLAAYWRLWLLREVELVEREQLELFEALTELSRARLELGQATLADIQQLELGRARLADQVAGLGEAQIEASAMLVAAVAAPPGTETPTSSALPVLEQPAVDEASLRAVVVEHPLLERWEAQGEVGDLRVKQARHARAPALSLGVDWIEIGPARVSGVADSGKDAVSVTVGLELPLWQANYAHDQRAAEADAAAARAEWASVRDRAAAQLSVALSRVRDTARRAALHEHTLIPQAEGALESTLGGYATGEGVLAAILLAERDLLELRLSAVRLHAEHAIAWAELERVVGRPVEGRGEGTEASAEAGDAR</sequence>
<dbReference type="AlphaFoldDB" id="A0A2S9XCQ9"/>
<comment type="caution">
    <text evidence="2">The sequence shown here is derived from an EMBL/GenBank/DDBJ whole genome shotgun (WGS) entry which is preliminary data.</text>
</comment>
<name>A0A2S9XCQ9_9BACT</name>
<reference evidence="2 3" key="1">
    <citation type="submission" date="2018-03" db="EMBL/GenBank/DDBJ databases">
        <title>Draft Genome Sequences of the Obligatory Marine Myxobacteria Enhygromyxa salina SWB005.</title>
        <authorList>
            <person name="Poehlein A."/>
            <person name="Moghaddam J.A."/>
            <person name="Harms H."/>
            <person name="Alanjari M."/>
            <person name="Koenig G.M."/>
            <person name="Daniel R."/>
            <person name="Schaeberle T.F."/>
        </authorList>
    </citation>
    <scope>NUCLEOTIDE SEQUENCE [LARGE SCALE GENOMIC DNA]</scope>
    <source>
        <strain evidence="2 3">SWB005</strain>
    </source>
</reference>
<dbReference type="PANTHER" id="PTHR30203:SF24">
    <property type="entry name" value="BLR4935 PROTEIN"/>
    <property type="match status" value="1"/>
</dbReference>
<gene>
    <name evidence="2" type="primary">bepC</name>
    <name evidence="2" type="ORF">ENSA5_63150</name>
</gene>
<evidence type="ECO:0000313" key="3">
    <source>
        <dbReference type="Proteomes" id="UP000237968"/>
    </source>
</evidence>
<dbReference type="GO" id="GO:0015562">
    <property type="term" value="F:efflux transmembrane transporter activity"/>
    <property type="evidence" value="ECO:0007669"/>
    <property type="project" value="InterPro"/>
</dbReference>
<proteinExistence type="inferred from homology"/>
<dbReference type="Gene3D" id="1.20.1600.10">
    <property type="entry name" value="Outer membrane efflux proteins (OEP)"/>
    <property type="match status" value="1"/>
</dbReference>
<organism evidence="2 3">
    <name type="scientific">Enhygromyxa salina</name>
    <dbReference type="NCBI Taxonomy" id="215803"/>
    <lineage>
        <taxon>Bacteria</taxon>
        <taxon>Pseudomonadati</taxon>
        <taxon>Myxococcota</taxon>
        <taxon>Polyangia</taxon>
        <taxon>Nannocystales</taxon>
        <taxon>Nannocystaceae</taxon>
        <taxon>Enhygromyxa</taxon>
    </lineage>
</organism>
<dbReference type="Pfam" id="PF02321">
    <property type="entry name" value="OEP"/>
    <property type="match status" value="1"/>
</dbReference>
<dbReference type="SUPFAM" id="SSF56954">
    <property type="entry name" value="Outer membrane efflux proteins (OEP)"/>
    <property type="match status" value="1"/>
</dbReference>
<keyword evidence="3" id="KW-1185">Reference proteome</keyword>
<accession>A0A2S9XCQ9</accession>